<dbReference type="KEGG" id="vg:16194267"/>
<evidence type="ECO:0000313" key="2">
    <source>
        <dbReference type="EMBL" id="AGM11220.1"/>
    </source>
</evidence>
<feature type="region of interest" description="Disordered" evidence="1">
    <location>
        <begin position="1"/>
        <end position="32"/>
    </location>
</feature>
<protein>
    <submittedName>
        <fullName evidence="2">Uncharacterized protein</fullName>
    </submittedName>
</protein>
<name>R4T8K5_9CAUD</name>
<dbReference type="Proteomes" id="UP000203112">
    <property type="component" value="Segment"/>
</dbReference>
<sequence>MSSTFDPAEAARRTRLTSAHGRSPECEDDRCPGAWPEDGESLPCWPCYRDRDLLPVPVRNDAGP</sequence>
<dbReference type="RefSeq" id="YP_008060364.1">
    <property type="nucleotide sequence ID" value="NC_021340.1"/>
</dbReference>
<gene>
    <name evidence="2" type="primary">55</name>
    <name evidence="2" type="ORF">HHTV2_55</name>
</gene>
<dbReference type="GeneID" id="16194267"/>
<keyword evidence="3" id="KW-1185">Reference proteome</keyword>
<accession>R4T8K5</accession>
<feature type="compositionally biased region" description="Basic and acidic residues" evidence="1">
    <location>
        <begin position="22"/>
        <end position="31"/>
    </location>
</feature>
<proteinExistence type="predicted"/>
<organism evidence="2 3">
    <name type="scientific">Haloarcula hispanica tailed virus 2</name>
    <dbReference type="NCBI Taxonomy" id="1273751"/>
    <lineage>
        <taxon>Viruses</taxon>
        <taxon>Duplodnaviria</taxon>
        <taxon>Heunggongvirae</taxon>
        <taxon>Uroviricota</taxon>
        <taxon>Caudoviricetes</taxon>
        <taxon>Saparoviridae</taxon>
        <taxon>Halohivirus</taxon>
        <taxon>Halohivirus suolae</taxon>
        <taxon>Halohivirus HHTV2</taxon>
    </lineage>
</organism>
<evidence type="ECO:0000313" key="3">
    <source>
        <dbReference type="Proteomes" id="UP000203112"/>
    </source>
</evidence>
<evidence type="ECO:0000256" key="1">
    <source>
        <dbReference type="SAM" id="MobiDB-lite"/>
    </source>
</evidence>
<reference evidence="2 3" key="1">
    <citation type="submission" date="2012-12" db="EMBL/GenBank/DDBJ databases">
        <authorList>
            <person name="Sencilo A."/>
            <person name="Jacobs-Sera D."/>
            <person name="Russell D.A."/>
            <person name="Ko C."/>
            <person name="Atanasova N."/>
            <person name="Osterlund E."/>
            <person name="Oksanen H.M."/>
            <person name="Bamford D.H."/>
            <person name="Hatfull G.F."/>
            <person name="Roine E."/>
            <person name="Hendrix R.W."/>
        </authorList>
    </citation>
    <scope>NUCLEOTIDE SEQUENCE [LARGE SCALE GENOMIC DNA]</scope>
</reference>
<dbReference type="EMBL" id="KC292024">
    <property type="protein sequence ID" value="AGM11220.1"/>
    <property type="molecule type" value="Genomic_DNA"/>
</dbReference>